<proteinExistence type="predicted"/>
<dbReference type="GeneID" id="28835539"/>
<protein>
    <submittedName>
        <fullName evidence="2">Uncharacterized protein</fullName>
    </submittedName>
</protein>
<dbReference type="InterPro" id="IPR001680">
    <property type="entry name" value="WD40_rpt"/>
</dbReference>
<dbReference type="SMART" id="SM00320">
    <property type="entry name" value="WD40"/>
    <property type="match status" value="3"/>
</dbReference>
<keyword evidence="3" id="KW-1185">Reference proteome</keyword>
<dbReference type="Gene3D" id="2.130.10.10">
    <property type="entry name" value="YVTN repeat-like/Quinoprotein amine dehydrogenase"/>
    <property type="match status" value="1"/>
</dbReference>
<organism evidence="2 3">
    <name type="scientific">Pseudogymnoascus verrucosus</name>
    <dbReference type="NCBI Taxonomy" id="342668"/>
    <lineage>
        <taxon>Eukaryota</taxon>
        <taxon>Fungi</taxon>
        <taxon>Dikarya</taxon>
        <taxon>Ascomycota</taxon>
        <taxon>Pezizomycotina</taxon>
        <taxon>Leotiomycetes</taxon>
        <taxon>Thelebolales</taxon>
        <taxon>Thelebolaceae</taxon>
        <taxon>Pseudogymnoascus</taxon>
    </lineage>
</organism>
<evidence type="ECO:0000313" key="2">
    <source>
        <dbReference type="EMBL" id="OBT99806.1"/>
    </source>
</evidence>
<accession>A0A1B8GVG2</accession>
<name>A0A1B8GVG2_9PEZI</name>
<gene>
    <name evidence="2" type="ORF">VE01_02153</name>
</gene>
<feature type="region of interest" description="Disordered" evidence="1">
    <location>
        <begin position="313"/>
        <end position="360"/>
    </location>
</feature>
<reference evidence="3" key="2">
    <citation type="journal article" date="2018" name="Nat. Commun.">
        <title>Extreme sensitivity to ultraviolet light in the fungal pathogen causing white-nose syndrome of bats.</title>
        <authorList>
            <person name="Palmer J.M."/>
            <person name="Drees K.P."/>
            <person name="Foster J.T."/>
            <person name="Lindner D.L."/>
        </authorList>
    </citation>
    <scope>NUCLEOTIDE SEQUENCE [LARGE SCALE GENOMIC DNA]</scope>
    <source>
        <strain evidence="3">UAMH 10579</strain>
    </source>
</reference>
<sequence length="457" mass="48779">MSRFILRASAQIPHQVPTCLGYLPSALDHFIVGTRTSTANTDLPYSQGDSSPGSLRLFQISTDNIDIAQTIDIPVAVTALHVSPSKPTAVAVGSSDGSIRTFTAGGSPPRLTPSKTFTPFSEKAAITSIRFHPLHPGVLACTLYSGSVYVVRIPGHGLQGDEPKILWTLASHSPSPAWNLSWTPEPGSAPSEPAEVSSGIYSVGDDGNLLTSYWTLLEDVTDPNEMTTEDPIRFHSEGGVTGVAVIPSNSTPSRDVVITAGRDGKLKISNLLSFDLDEDRKTCVETSIGTGASYQLIGPKLVREHYIPSERDSLETFDPASLIPEGHESDDEDYISGTEDEQDYDPSTDPNYVDPDGGPGVPMDIPETEPLQNEYFVLAGEASSGLSMLKLERAFADDRGSETWTLDGVATFNGHQGGKLSAMDVYTVNGKINGASASAAMLDDEPSMAVCAWQFEP</sequence>
<feature type="compositionally biased region" description="Acidic residues" evidence="1">
    <location>
        <begin position="328"/>
        <end position="346"/>
    </location>
</feature>
<dbReference type="InterPro" id="IPR036322">
    <property type="entry name" value="WD40_repeat_dom_sf"/>
</dbReference>
<dbReference type="RefSeq" id="XP_018133539.1">
    <property type="nucleotide sequence ID" value="XM_018271664.2"/>
</dbReference>
<reference evidence="2 3" key="1">
    <citation type="submission" date="2016-03" db="EMBL/GenBank/DDBJ databases">
        <title>Comparative genomics of Pseudogymnoascus destructans, the fungus causing white-nose syndrome of bats.</title>
        <authorList>
            <person name="Palmer J.M."/>
            <person name="Drees K.P."/>
            <person name="Foster J.T."/>
            <person name="Lindner D.L."/>
        </authorList>
    </citation>
    <scope>NUCLEOTIDE SEQUENCE [LARGE SCALE GENOMIC DNA]</scope>
    <source>
        <strain evidence="2 3">UAMH 10579</strain>
    </source>
</reference>
<dbReference type="Proteomes" id="UP000091956">
    <property type="component" value="Unassembled WGS sequence"/>
</dbReference>
<evidence type="ECO:0000313" key="3">
    <source>
        <dbReference type="Proteomes" id="UP000091956"/>
    </source>
</evidence>
<dbReference type="OrthoDB" id="3433285at2759"/>
<evidence type="ECO:0000256" key="1">
    <source>
        <dbReference type="SAM" id="MobiDB-lite"/>
    </source>
</evidence>
<dbReference type="EMBL" id="KV460211">
    <property type="protein sequence ID" value="OBT99806.1"/>
    <property type="molecule type" value="Genomic_DNA"/>
</dbReference>
<dbReference type="STRING" id="342668.A0A1B8GVG2"/>
<dbReference type="SUPFAM" id="SSF50978">
    <property type="entry name" value="WD40 repeat-like"/>
    <property type="match status" value="1"/>
</dbReference>
<dbReference type="InterPro" id="IPR015943">
    <property type="entry name" value="WD40/YVTN_repeat-like_dom_sf"/>
</dbReference>
<dbReference type="AlphaFoldDB" id="A0A1B8GVG2"/>